<evidence type="ECO:0000313" key="6">
    <source>
        <dbReference type="Proteomes" id="UP001196509"/>
    </source>
</evidence>
<reference evidence="5" key="1">
    <citation type="submission" date="2021-08" db="EMBL/GenBank/DDBJ databases">
        <title>Hoeflea bacterium WL0058 sp. nov., isolated from the sediment.</title>
        <authorList>
            <person name="Wang L."/>
            <person name="Zhang D."/>
        </authorList>
    </citation>
    <scope>NUCLEOTIDE SEQUENCE</scope>
    <source>
        <strain evidence="5">WL0058</strain>
    </source>
</reference>
<evidence type="ECO:0000256" key="2">
    <source>
        <dbReference type="ARBA" id="ARBA00023315"/>
    </source>
</evidence>
<protein>
    <submittedName>
        <fullName evidence="5">GNAT family N-acetyltransferase</fullName>
    </submittedName>
</protein>
<dbReference type="InterPro" id="IPR050832">
    <property type="entry name" value="Bact_Acetyltransf"/>
</dbReference>
<dbReference type="GO" id="GO:0016747">
    <property type="term" value="F:acyltransferase activity, transferring groups other than amino-acyl groups"/>
    <property type="evidence" value="ECO:0007669"/>
    <property type="project" value="InterPro"/>
</dbReference>
<feature type="domain" description="N-acetyltransferase" evidence="4">
    <location>
        <begin position="7"/>
        <end position="168"/>
    </location>
</feature>
<name>A0AAE2ZQM4_9HYPH</name>
<sequence length="168" mass="18686">METDTVFYIRTAGERDLPEIRELIVETWHDAYDPLYGAAEVERMTSEWSSIERLRQDMARPDSEFIVADTGEAIAGMAYAASSDEGRTVLLYQICVLPRFQARGAGSALLDELGGCFPQARSMRLHVEHANSKAIEFFRRRGFVRTGKAASLDEGGGSGQSLEFEKSL</sequence>
<comment type="caution">
    <text evidence="5">The sequence shown here is derived from an EMBL/GenBank/DDBJ whole genome shotgun (WGS) entry which is preliminary data.</text>
</comment>
<evidence type="ECO:0000256" key="1">
    <source>
        <dbReference type="ARBA" id="ARBA00022679"/>
    </source>
</evidence>
<dbReference type="AlphaFoldDB" id="A0AAE2ZQM4"/>
<dbReference type="Gene3D" id="3.40.630.30">
    <property type="match status" value="1"/>
</dbReference>
<dbReference type="PANTHER" id="PTHR43877">
    <property type="entry name" value="AMINOALKYLPHOSPHONATE N-ACETYLTRANSFERASE-RELATED-RELATED"/>
    <property type="match status" value="1"/>
</dbReference>
<keyword evidence="2" id="KW-0012">Acyltransferase</keyword>
<feature type="region of interest" description="Disordered" evidence="3">
    <location>
        <begin position="149"/>
        <end position="168"/>
    </location>
</feature>
<dbReference type="CDD" id="cd04301">
    <property type="entry name" value="NAT_SF"/>
    <property type="match status" value="1"/>
</dbReference>
<dbReference type="PROSITE" id="PS51186">
    <property type="entry name" value="GNAT"/>
    <property type="match status" value="1"/>
</dbReference>
<evidence type="ECO:0000256" key="3">
    <source>
        <dbReference type="SAM" id="MobiDB-lite"/>
    </source>
</evidence>
<dbReference type="InterPro" id="IPR016181">
    <property type="entry name" value="Acyl_CoA_acyltransferase"/>
</dbReference>
<gene>
    <name evidence="5" type="ORF">K1W69_24355</name>
</gene>
<organism evidence="5 6">
    <name type="scientific">Flavimaribacter sediminis</name>
    <dbReference type="NCBI Taxonomy" id="2865987"/>
    <lineage>
        <taxon>Bacteria</taxon>
        <taxon>Pseudomonadati</taxon>
        <taxon>Pseudomonadota</taxon>
        <taxon>Alphaproteobacteria</taxon>
        <taxon>Hyphomicrobiales</taxon>
        <taxon>Rhizobiaceae</taxon>
        <taxon>Flavimaribacter</taxon>
    </lineage>
</organism>
<dbReference type="EMBL" id="JAICBX010000006">
    <property type="protein sequence ID" value="MBW8640346.1"/>
    <property type="molecule type" value="Genomic_DNA"/>
</dbReference>
<dbReference type="PANTHER" id="PTHR43877:SF2">
    <property type="entry name" value="AMINOALKYLPHOSPHONATE N-ACETYLTRANSFERASE-RELATED"/>
    <property type="match status" value="1"/>
</dbReference>
<dbReference type="SUPFAM" id="SSF55729">
    <property type="entry name" value="Acyl-CoA N-acyltransferases (Nat)"/>
    <property type="match status" value="1"/>
</dbReference>
<evidence type="ECO:0000313" key="5">
    <source>
        <dbReference type="EMBL" id="MBW8640346.1"/>
    </source>
</evidence>
<keyword evidence="1" id="KW-0808">Transferase</keyword>
<dbReference type="InterPro" id="IPR000182">
    <property type="entry name" value="GNAT_dom"/>
</dbReference>
<accession>A0AAE2ZQM4</accession>
<dbReference type="Proteomes" id="UP001196509">
    <property type="component" value="Unassembled WGS sequence"/>
</dbReference>
<evidence type="ECO:0000259" key="4">
    <source>
        <dbReference type="PROSITE" id="PS51186"/>
    </source>
</evidence>
<keyword evidence="6" id="KW-1185">Reference proteome</keyword>
<proteinExistence type="predicted"/>
<dbReference type="Pfam" id="PF00583">
    <property type="entry name" value="Acetyltransf_1"/>
    <property type="match status" value="1"/>
</dbReference>